<evidence type="ECO:0000313" key="9">
    <source>
        <dbReference type="EMBL" id="RDW27794.1"/>
    </source>
</evidence>
<dbReference type="InterPro" id="IPR036188">
    <property type="entry name" value="FAD/NAD-bd_sf"/>
</dbReference>
<dbReference type="EMBL" id="CP017557">
    <property type="protein sequence ID" value="AOW05062.1"/>
    <property type="molecule type" value="Genomic_DNA"/>
</dbReference>
<dbReference type="Pfam" id="PF01134">
    <property type="entry name" value="GIDA"/>
    <property type="match status" value="1"/>
</dbReference>
<dbReference type="InterPro" id="IPR004416">
    <property type="entry name" value="MnmG"/>
</dbReference>
<dbReference type="HAMAP" id="MF_00129">
    <property type="entry name" value="MnmG_GidA"/>
    <property type="match status" value="1"/>
</dbReference>
<dbReference type="InterPro" id="IPR040131">
    <property type="entry name" value="MnmG_N"/>
</dbReference>
<keyword evidence="5" id="KW-0274">FAD</keyword>
<evidence type="ECO:0000256" key="1">
    <source>
        <dbReference type="ARBA" id="ARBA00001974"/>
    </source>
</evidence>
<dbReference type="InterPro" id="IPR020595">
    <property type="entry name" value="MnmG-rel_CS"/>
</dbReference>
<evidence type="ECO:0000259" key="7">
    <source>
        <dbReference type="SMART" id="SM01228"/>
    </source>
</evidence>
<dbReference type="Pfam" id="PF13932">
    <property type="entry name" value="SAM_GIDA_C"/>
    <property type="match status" value="1"/>
</dbReference>
<protein>
    <submittedName>
        <fullName evidence="9">Glucose inhibited division protein A-domain-containing protein</fullName>
    </submittedName>
</protein>
<evidence type="ECO:0000256" key="4">
    <source>
        <dbReference type="ARBA" id="ARBA00022694"/>
    </source>
</evidence>
<comment type="function">
    <text evidence="6">Component of the MSS1-MTO1 complex that catalyzes the 5-carboxymethylaminomethyluridine (cmnm(5)U) modification at the 34th wobble position (U34) of mitochondrial tRNAs.</text>
</comment>
<dbReference type="InterPro" id="IPR047001">
    <property type="entry name" value="MnmG_C_subdom"/>
</dbReference>
<dbReference type="InterPro" id="IPR049312">
    <property type="entry name" value="GIDA_C_N"/>
</dbReference>
<dbReference type="GeneID" id="2912421"/>
<dbReference type="InterPro" id="IPR026904">
    <property type="entry name" value="MnmG_C"/>
</dbReference>
<dbReference type="GO" id="GO:0050660">
    <property type="term" value="F:flavin adenine dinucleotide binding"/>
    <property type="evidence" value="ECO:0007669"/>
    <property type="project" value="InterPro"/>
</dbReference>
<dbReference type="OMA" id="CNPAMGG"/>
<evidence type="ECO:0000313" key="10">
    <source>
        <dbReference type="Proteomes" id="UP000182444"/>
    </source>
</evidence>
<evidence type="ECO:0000256" key="5">
    <source>
        <dbReference type="ARBA" id="ARBA00022827"/>
    </source>
</evidence>
<dbReference type="FunFam" id="3.50.50.60:FF:000145">
    <property type="entry name" value="tRNA uridine 5-carboxymethylaminomethyl modification enzyme"/>
    <property type="match status" value="1"/>
</dbReference>
<organism evidence="8 10">
    <name type="scientific">Yarrowia lipolytica</name>
    <name type="common">Candida lipolytica</name>
    <dbReference type="NCBI Taxonomy" id="4952"/>
    <lineage>
        <taxon>Eukaryota</taxon>
        <taxon>Fungi</taxon>
        <taxon>Dikarya</taxon>
        <taxon>Ascomycota</taxon>
        <taxon>Saccharomycotina</taxon>
        <taxon>Dipodascomycetes</taxon>
        <taxon>Dipodascales</taxon>
        <taxon>Dipodascales incertae sedis</taxon>
        <taxon>Yarrowia</taxon>
    </lineage>
</organism>
<dbReference type="Gene3D" id="1.10.150.570">
    <property type="entry name" value="GidA associated domain, C-terminal subdomain"/>
    <property type="match status" value="1"/>
</dbReference>
<dbReference type="Gene3D" id="3.50.50.60">
    <property type="entry name" value="FAD/NAD(P)-binding domain"/>
    <property type="match status" value="2"/>
</dbReference>
<evidence type="ECO:0000256" key="3">
    <source>
        <dbReference type="ARBA" id="ARBA00022630"/>
    </source>
</evidence>
<dbReference type="eggNOG" id="KOG2311">
    <property type="taxonomic scope" value="Eukaryota"/>
</dbReference>
<comment type="cofactor">
    <cofactor evidence="1">
        <name>FAD</name>
        <dbReference type="ChEBI" id="CHEBI:57692"/>
    </cofactor>
</comment>
<dbReference type="AlphaFoldDB" id="A0A1H6PSX2"/>
<comment type="similarity">
    <text evidence="2">Belongs to the MnmG family.</text>
</comment>
<evidence type="ECO:0000313" key="8">
    <source>
        <dbReference type="EMBL" id="AOW05062.1"/>
    </source>
</evidence>
<reference evidence="9 11" key="2">
    <citation type="submission" date="2018-07" db="EMBL/GenBank/DDBJ databases">
        <title>Draft Genome Assemblies for Five Robust Yarrowia lipolytica Strains Exhibiting High Lipid Production and Pentose Sugar Utilization and Sugar Alcohol Secretion from Undetoxified Lignocellulosic Biomass Hydrolysates.</title>
        <authorList>
            <consortium name="DOE Joint Genome Institute"/>
            <person name="Walker C."/>
            <person name="Ryu S."/>
            <person name="Na H."/>
            <person name="Zane M."/>
            <person name="LaButti K."/>
            <person name="Lipzen A."/>
            <person name="Haridas S."/>
            <person name="Barry K."/>
            <person name="Grigoriev I.V."/>
            <person name="Quarterman J."/>
            <person name="Slininger P."/>
            <person name="Dien B."/>
            <person name="Trinh C.T."/>
        </authorList>
    </citation>
    <scope>NUCLEOTIDE SEQUENCE [LARGE SCALE GENOMIC DNA]</scope>
    <source>
        <strain evidence="9 11">YB392</strain>
    </source>
</reference>
<dbReference type="EMBL" id="KZ857328">
    <property type="protein sequence ID" value="RDW27794.1"/>
    <property type="molecule type" value="Genomic_DNA"/>
</dbReference>
<dbReference type="KEGG" id="yli:2912421"/>
<gene>
    <name evidence="9" type="ORF">B0I71DRAFT_128516</name>
    <name evidence="8" type="ORF">YALI1_E08334g</name>
</gene>
<reference evidence="8 10" key="1">
    <citation type="journal article" date="2016" name="PLoS ONE">
        <title>Sequence Assembly of Yarrowia lipolytica Strain W29/CLIB89 Shows Transposable Element Diversity.</title>
        <authorList>
            <person name="Magnan C."/>
            <person name="Yu J."/>
            <person name="Chang I."/>
            <person name="Jahn E."/>
            <person name="Kanomata Y."/>
            <person name="Wu J."/>
            <person name="Zeller M."/>
            <person name="Oakes M."/>
            <person name="Baldi P."/>
            <person name="Sandmeyer S."/>
        </authorList>
    </citation>
    <scope>NUCLEOTIDE SEQUENCE [LARGE SCALE GENOMIC DNA]</scope>
    <source>
        <strain evidence="8">CLIB89</strain>
        <strain evidence="10">CLIB89(W29)</strain>
    </source>
</reference>
<dbReference type="GO" id="GO:0005739">
    <property type="term" value="C:mitochondrion"/>
    <property type="evidence" value="ECO:0007669"/>
    <property type="project" value="EnsemblFungi"/>
</dbReference>
<feature type="domain" description="tRNA uridine 5-carboxymethylaminomethyl modification enzyme C-terminal subdomain" evidence="7">
    <location>
        <begin position="603"/>
        <end position="674"/>
    </location>
</feature>
<dbReference type="PROSITE" id="PS01280">
    <property type="entry name" value="GIDA_1"/>
    <property type="match status" value="1"/>
</dbReference>
<evidence type="ECO:0000313" key="11">
    <source>
        <dbReference type="Proteomes" id="UP000256601"/>
    </source>
</evidence>
<dbReference type="GO" id="GO:0070899">
    <property type="term" value="P:mitochondrial tRNA wobble uridine modification"/>
    <property type="evidence" value="ECO:0007669"/>
    <property type="project" value="EnsemblFungi"/>
</dbReference>
<dbReference type="SMART" id="SM01228">
    <property type="entry name" value="GIDA_assoc_3"/>
    <property type="match status" value="1"/>
</dbReference>
<dbReference type="GO" id="GO:0030488">
    <property type="term" value="P:tRNA methylation"/>
    <property type="evidence" value="ECO:0007669"/>
    <property type="project" value="TreeGrafter"/>
</dbReference>
<dbReference type="NCBIfam" id="TIGR00136">
    <property type="entry name" value="mnmG_gidA"/>
    <property type="match status" value="1"/>
</dbReference>
<keyword evidence="4" id="KW-0819">tRNA processing</keyword>
<dbReference type="VEuPathDB" id="FungiDB:YALI0_E06941g"/>
<sequence length="688" mass="76534">MLRAQVRAVFRGNNRLPQLRRIHTTPDIVETLKTAPKYDVVVVGGGHAGCEASAAAARSGARTLLVTPKFDNIGTCSCNPSIGGIGKGTLVTEVDAMDGLMGRVADKAGIHFKMLNRSRGFAVWGLRAQIDRKIYKKEMQQLIRDYPNLEVLEGTVEDLLTTPEATPDAVKSYGSIAGLTLESGETINTEKVVITTGTFLGGEIHIGLEAYPSGRMGEKATFGISNTLREVGFMLGRLKTGTPPRIDSTTIDYSTMLPELQDEDPFPFSYLNDDVPAAKTDGSVNEETPAELRGPNNHSVVCYKAKTVKATHDLIRDNLDKSIHIREDVKGPRYCPSIESKIIRFADKDSHVIWVEPEGLDTTTIYPNGISTTLPAETQLQVLKTIPGFENVTMTQPGYGVEYDYVDPRELKNTLETKLVHGLYLAGQINGTTGYEEAAAQGIIAGFNAGLQAQNKEPFTMRRSDGYIGVLIDDLITKGVSEPYRMFTSRSEFRFSVRADNADERLTVKAFERGLVDSRRVSRLEQRNEAIADIKKIFESKRLTPTEWNEQLGYKVFPRLVEGKMTAAHMLLVKGIDDDLLFATMPELSKYPPRLILRVTTEYRYKMYLDKERQQIASVERDESLKLPENLDYMSMAGLKIEYRTVLDKVRPATLGQAKRIEGISNSVCFYLLKYVHKNKHLGGKNDA</sequence>
<accession>A0A1H6PSX2</accession>
<dbReference type="Proteomes" id="UP000182444">
    <property type="component" value="Chromosome 1E"/>
</dbReference>
<evidence type="ECO:0000256" key="6">
    <source>
        <dbReference type="ARBA" id="ARBA00054993"/>
    </source>
</evidence>
<dbReference type="SUPFAM" id="SSF51905">
    <property type="entry name" value="FAD/NAD(P)-binding domain"/>
    <property type="match status" value="1"/>
</dbReference>
<dbReference type="FunFam" id="1.10.150.570:FF:000001">
    <property type="entry name" value="tRNA uridine 5-carboxymethylaminomethyl modification enzyme MnmG"/>
    <property type="match status" value="1"/>
</dbReference>
<dbReference type="PANTHER" id="PTHR11806:SF0">
    <property type="entry name" value="PROTEIN MTO1 HOMOLOG, MITOCHONDRIAL"/>
    <property type="match status" value="1"/>
</dbReference>
<dbReference type="RefSeq" id="XP_503649.1">
    <property type="nucleotide sequence ID" value="XM_503649.1"/>
</dbReference>
<name>A0A1H6PSX2_YARLL</name>
<dbReference type="PANTHER" id="PTHR11806">
    <property type="entry name" value="GLUCOSE INHIBITED DIVISION PROTEIN A"/>
    <property type="match status" value="1"/>
</dbReference>
<proteinExistence type="inferred from homology"/>
<dbReference type="InterPro" id="IPR044920">
    <property type="entry name" value="MnmG_C_subdom_sf"/>
</dbReference>
<dbReference type="OrthoDB" id="3329at2759"/>
<keyword evidence="3" id="KW-0285">Flavoprotein</keyword>
<dbReference type="VEuPathDB" id="FungiDB:YALI1_E08334g"/>
<dbReference type="Pfam" id="PF21680">
    <property type="entry name" value="GIDA_C_1st"/>
    <property type="match status" value="1"/>
</dbReference>
<evidence type="ECO:0000256" key="2">
    <source>
        <dbReference type="ARBA" id="ARBA00007653"/>
    </source>
</evidence>
<dbReference type="InterPro" id="IPR002218">
    <property type="entry name" value="MnmG-rel"/>
</dbReference>
<dbReference type="FunFam" id="3.50.50.60:FF:000002">
    <property type="entry name" value="tRNA uridine 5-carboxymethylaminomethyl modification enzyme MnmG"/>
    <property type="match status" value="1"/>
</dbReference>
<dbReference type="Proteomes" id="UP000256601">
    <property type="component" value="Unassembled WGS sequence"/>
</dbReference>